<dbReference type="OrthoDB" id="8114755at2759"/>
<evidence type="ECO:0000259" key="10">
    <source>
        <dbReference type="Pfam" id="PF25994"/>
    </source>
</evidence>
<feature type="domain" description="AprE-like beta-barrel" evidence="11">
    <location>
        <begin position="395"/>
        <end position="480"/>
    </location>
</feature>
<evidence type="ECO:0000259" key="11">
    <source>
        <dbReference type="Pfam" id="PF26002"/>
    </source>
</evidence>
<comment type="subcellular location">
    <subcellularLocation>
        <location evidence="1">Cell inner membrane</location>
        <topology evidence="1">Single-pass membrane protein</topology>
    </subcellularLocation>
</comment>
<feature type="domain" description="AprE-like long alpha-helical hairpin" evidence="10">
    <location>
        <begin position="166"/>
        <end position="351"/>
    </location>
</feature>
<dbReference type="Gene3D" id="2.40.50.100">
    <property type="match status" value="1"/>
</dbReference>
<evidence type="ECO:0000256" key="8">
    <source>
        <dbReference type="ARBA" id="ARBA00023136"/>
    </source>
</evidence>
<dbReference type="Gene3D" id="2.40.30.170">
    <property type="match status" value="1"/>
</dbReference>
<dbReference type="PANTHER" id="PTHR30386:SF17">
    <property type="entry name" value="ALKALINE PROTEASE SECRETION PROTEIN APRE"/>
    <property type="match status" value="1"/>
</dbReference>
<evidence type="ECO:0000256" key="3">
    <source>
        <dbReference type="ARBA" id="ARBA00022448"/>
    </source>
</evidence>
<dbReference type="EMBL" id="CAJNJA010072368">
    <property type="protein sequence ID" value="CAE7906643.1"/>
    <property type="molecule type" value="Genomic_DNA"/>
</dbReference>
<dbReference type="GO" id="GO:0005886">
    <property type="term" value="C:plasma membrane"/>
    <property type="evidence" value="ECO:0007669"/>
    <property type="project" value="UniProtKB-SubCell"/>
</dbReference>
<evidence type="ECO:0000256" key="7">
    <source>
        <dbReference type="ARBA" id="ARBA00022989"/>
    </source>
</evidence>
<evidence type="ECO:0000256" key="1">
    <source>
        <dbReference type="ARBA" id="ARBA00004377"/>
    </source>
</evidence>
<keyword evidence="4" id="KW-1003">Cell membrane</keyword>
<evidence type="ECO:0000313" key="12">
    <source>
        <dbReference type="EMBL" id="CAE7906643.1"/>
    </source>
</evidence>
<dbReference type="PRINTS" id="PR01490">
    <property type="entry name" value="RTXTOXIND"/>
</dbReference>
<evidence type="ECO:0000256" key="5">
    <source>
        <dbReference type="ARBA" id="ARBA00022519"/>
    </source>
</evidence>
<gene>
    <name evidence="12" type="primary">prsE</name>
    <name evidence="12" type="ORF">SNEC2469_LOCUS30722</name>
</gene>
<sequence length="503" mass="55523">ARAAERDLFRSIYGDDDDDWLRADIPILVTHASHDGIDQTIIRADFNSDDLFDVTINIRDVLLAWTNDPADLPLNGTRSIDRQFSLRGRVIWGVLFAVLLLGGVGSWAATAKLSGAVIGVGSVLVDDDIKIVQHPDGGVLRDILVREGDRVIAGELLLRLEDAEIRAEKAILEGQLIELFARRARLMAEVDGLSTVEFPEGFSVSHPNASAIIIGERQLFAGDLSRHRSQHNQLLLQVDQLDQEIHGLRFQRTAIVSEFELAQVELERFRQLAGNNLIETSRVATAERDVIRLQGQMGDLDTSIARAQVRISDVELQILELEGTRQTEAQRNLGLVDAQIAEVEERLSAAVARYARTEIVAPVAGIVNELNVSTIGGVISPAEELVTIVPEGVDLVVEFRVAVNDIDQVHVGQAANLRFVAFNQRTTPEVPGEILRVSAASQQDTQTGERFYLAQVGVQDGERPEQLVPGMPVEVFVETEQQTAIAYFMKPFTDQIARAFREE</sequence>
<keyword evidence="7 9" id="KW-1133">Transmembrane helix</keyword>
<dbReference type="Proteomes" id="UP000601435">
    <property type="component" value="Unassembled WGS sequence"/>
</dbReference>
<keyword evidence="13" id="KW-1185">Reference proteome</keyword>
<keyword evidence="5" id="KW-0997">Cell inner membrane</keyword>
<accession>A0A813BMB6</accession>
<dbReference type="InterPro" id="IPR058781">
    <property type="entry name" value="HH_AprE-like"/>
</dbReference>
<keyword evidence="8 9" id="KW-0472">Membrane</keyword>
<dbReference type="InterPro" id="IPR058982">
    <property type="entry name" value="Beta-barrel_AprE"/>
</dbReference>
<evidence type="ECO:0000256" key="9">
    <source>
        <dbReference type="SAM" id="Phobius"/>
    </source>
</evidence>
<dbReference type="Pfam" id="PF25994">
    <property type="entry name" value="HH_AprE"/>
    <property type="match status" value="1"/>
</dbReference>
<dbReference type="InterPro" id="IPR050739">
    <property type="entry name" value="MFP"/>
</dbReference>
<reference evidence="12" key="1">
    <citation type="submission" date="2021-02" db="EMBL/GenBank/DDBJ databases">
        <authorList>
            <person name="Dougan E. K."/>
            <person name="Rhodes N."/>
            <person name="Thang M."/>
            <person name="Chan C."/>
        </authorList>
    </citation>
    <scope>NUCLEOTIDE SEQUENCE</scope>
</reference>
<dbReference type="Pfam" id="PF26002">
    <property type="entry name" value="Beta-barrel_AprE"/>
    <property type="match status" value="1"/>
</dbReference>
<proteinExistence type="inferred from homology"/>
<organism evidence="12 13">
    <name type="scientific">Symbiodinium necroappetens</name>
    <dbReference type="NCBI Taxonomy" id="1628268"/>
    <lineage>
        <taxon>Eukaryota</taxon>
        <taxon>Sar</taxon>
        <taxon>Alveolata</taxon>
        <taxon>Dinophyceae</taxon>
        <taxon>Suessiales</taxon>
        <taxon>Symbiodiniaceae</taxon>
        <taxon>Symbiodinium</taxon>
    </lineage>
</organism>
<evidence type="ECO:0000256" key="4">
    <source>
        <dbReference type="ARBA" id="ARBA00022475"/>
    </source>
</evidence>
<name>A0A813BMB6_9DINO</name>
<protein>
    <submittedName>
        <fullName evidence="12">PrsE protein</fullName>
    </submittedName>
</protein>
<feature type="transmembrane region" description="Helical" evidence="9">
    <location>
        <begin position="90"/>
        <end position="109"/>
    </location>
</feature>
<evidence type="ECO:0000256" key="2">
    <source>
        <dbReference type="ARBA" id="ARBA00009477"/>
    </source>
</evidence>
<keyword evidence="3" id="KW-0813">Transport</keyword>
<dbReference type="NCBIfam" id="TIGR01843">
    <property type="entry name" value="type_I_hlyD"/>
    <property type="match status" value="1"/>
</dbReference>
<feature type="non-terminal residue" evidence="12">
    <location>
        <position position="1"/>
    </location>
</feature>
<keyword evidence="6 9" id="KW-0812">Transmembrane</keyword>
<comment type="similarity">
    <text evidence="2">Belongs to the membrane fusion protein (MFP) (TC 8.A.1) family.</text>
</comment>
<dbReference type="AlphaFoldDB" id="A0A813BMB6"/>
<comment type="caution">
    <text evidence="12">The sequence shown here is derived from an EMBL/GenBank/DDBJ whole genome shotgun (WGS) entry which is preliminary data.</text>
</comment>
<evidence type="ECO:0000256" key="6">
    <source>
        <dbReference type="ARBA" id="ARBA00022692"/>
    </source>
</evidence>
<dbReference type="GO" id="GO:0015031">
    <property type="term" value="P:protein transport"/>
    <property type="evidence" value="ECO:0007669"/>
    <property type="project" value="InterPro"/>
</dbReference>
<dbReference type="PANTHER" id="PTHR30386">
    <property type="entry name" value="MEMBRANE FUSION SUBUNIT OF EMRAB-TOLC MULTIDRUG EFFLUX PUMP"/>
    <property type="match status" value="1"/>
</dbReference>
<dbReference type="InterPro" id="IPR010129">
    <property type="entry name" value="T1SS_HlyD"/>
</dbReference>
<evidence type="ECO:0000313" key="13">
    <source>
        <dbReference type="Proteomes" id="UP000601435"/>
    </source>
</evidence>